<dbReference type="Pfam" id="PF12774">
    <property type="entry name" value="AAA_6"/>
    <property type="match status" value="1"/>
</dbReference>
<dbReference type="Pfam" id="PF18199">
    <property type="entry name" value="Dynein_C"/>
    <property type="match status" value="1"/>
</dbReference>
<feature type="coiled-coil region" evidence="14">
    <location>
        <begin position="742"/>
        <end position="801"/>
    </location>
</feature>
<dbReference type="Gene3D" id="1.10.8.1220">
    <property type="match status" value="1"/>
</dbReference>
<keyword evidence="4" id="KW-0493">Microtubule</keyword>
<feature type="domain" description="Dynein heavy chain hydrolytic ATP-binding dynein motor region" evidence="19">
    <location>
        <begin position="2132"/>
        <end position="2458"/>
    </location>
</feature>
<evidence type="ECO:0000256" key="14">
    <source>
        <dbReference type="SAM" id="Coils"/>
    </source>
</evidence>
<evidence type="ECO:0000259" key="25">
    <source>
        <dbReference type="Pfam" id="PF18198"/>
    </source>
</evidence>
<keyword evidence="7" id="KW-0067">ATP-binding</keyword>
<dbReference type="InterPro" id="IPR013602">
    <property type="entry name" value="Dynein_heavy_linker"/>
</dbReference>
<dbReference type="Gene3D" id="3.20.180.20">
    <property type="entry name" value="Dynein heavy chain, N-terminal domain 2"/>
    <property type="match status" value="1"/>
</dbReference>
<dbReference type="Gene3D" id="1.20.920.30">
    <property type="match status" value="1"/>
</dbReference>
<dbReference type="Gene3D" id="3.40.50.300">
    <property type="entry name" value="P-loop containing nucleotide triphosphate hydrolases"/>
    <property type="match status" value="5"/>
</dbReference>
<dbReference type="FunFam" id="3.10.490.20:FF:000002">
    <property type="entry name" value="Dynein axonemal heavy chain 17"/>
    <property type="match status" value="1"/>
</dbReference>
<feature type="domain" description="Dynein heavy chain tail" evidence="17">
    <location>
        <begin position="199"/>
        <end position="771"/>
    </location>
</feature>
<dbReference type="FunFam" id="1.10.8.1220:FF:000001">
    <property type="entry name" value="Dynein axonemal heavy chain 5"/>
    <property type="match status" value="1"/>
</dbReference>
<dbReference type="GO" id="GO:0045505">
    <property type="term" value="F:dynein intermediate chain binding"/>
    <property type="evidence" value="ECO:0007669"/>
    <property type="project" value="InterPro"/>
</dbReference>
<evidence type="ECO:0000256" key="6">
    <source>
        <dbReference type="ARBA" id="ARBA00022741"/>
    </source>
</evidence>
<feature type="compositionally biased region" description="Basic and acidic residues" evidence="15">
    <location>
        <begin position="892"/>
        <end position="901"/>
    </location>
</feature>
<dbReference type="InterPro" id="IPR041228">
    <property type="entry name" value="Dynein_C"/>
</dbReference>
<dbReference type="Pfam" id="PF18198">
    <property type="entry name" value="AAA_lid_11"/>
    <property type="match status" value="1"/>
</dbReference>
<dbReference type="FunFam" id="3.40.50.300:FF:000219">
    <property type="entry name" value="Dynein axonemal heavy chain 17"/>
    <property type="match status" value="1"/>
</dbReference>
<evidence type="ECO:0000259" key="18">
    <source>
        <dbReference type="Pfam" id="PF08393"/>
    </source>
</evidence>
<evidence type="ECO:0000256" key="3">
    <source>
        <dbReference type="ARBA" id="ARBA00022490"/>
    </source>
</evidence>
<comment type="subcellular location">
    <subcellularLocation>
        <location evidence="1">Cytoplasm</location>
        <location evidence="1">Cytoskeleton</location>
        <location evidence="1">Cilium axoneme</location>
    </subcellularLocation>
</comment>
<dbReference type="Pfam" id="PF12777">
    <property type="entry name" value="MT"/>
    <property type="match status" value="1"/>
</dbReference>
<feature type="domain" description="Dynein heavy chain C-terminal" evidence="26">
    <location>
        <begin position="4494"/>
        <end position="4789"/>
    </location>
</feature>
<dbReference type="Pfam" id="PF12775">
    <property type="entry name" value="AAA_7"/>
    <property type="match status" value="1"/>
</dbReference>
<feature type="compositionally biased region" description="Acidic residues" evidence="15">
    <location>
        <begin position="874"/>
        <end position="884"/>
    </location>
</feature>
<evidence type="ECO:0000256" key="11">
    <source>
        <dbReference type="ARBA" id="ARBA00023175"/>
    </source>
</evidence>
<evidence type="ECO:0000256" key="12">
    <source>
        <dbReference type="ARBA" id="ARBA00023212"/>
    </source>
</evidence>
<dbReference type="InterPro" id="IPR041466">
    <property type="entry name" value="Dynein_AAA5_ext"/>
</dbReference>
<evidence type="ECO:0000259" key="23">
    <source>
        <dbReference type="Pfam" id="PF17852"/>
    </source>
</evidence>
<evidence type="ECO:0000256" key="1">
    <source>
        <dbReference type="ARBA" id="ARBA00004430"/>
    </source>
</evidence>
<feature type="domain" description="Dynein heavy chain 3 AAA+ lid" evidence="24">
    <location>
        <begin position="2958"/>
        <end position="3051"/>
    </location>
</feature>
<dbReference type="Pfam" id="PF08385">
    <property type="entry name" value="DHC_N1"/>
    <property type="match status" value="1"/>
</dbReference>
<dbReference type="FunFam" id="1.20.920.20:FF:000003">
    <property type="entry name" value="Dynein axonemal heavy chain 17"/>
    <property type="match status" value="1"/>
</dbReference>
<dbReference type="PROSITE" id="PS00675">
    <property type="entry name" value="SIGMA54_INTERACT_1"/>
    <property type="match status" value="1"/>
</dbReference>
<evidence type="ECO:0000256" key="2">
    <source>
        <dbReference type="ARBA" id="ARBA00008887"/>
    </source>
</evidence>
<evidence type="ECO:0000259" key="26">
    <source>
        <dbReference type="Pfam" id="PF18199"/>
    </source>
</evidence>
<feature type="domain" description="Dynein heavy chain AAA lid" evidence="25">
    <location>
        <begin position="4352"/>
        <end position="4488"/>
    </location>
</feature>
<evidence type="ECO:0000259" key="22">
    <source>
        <dbReference type="Pfam" id="PF12781"/>
    </source>
</evidence>
<evidence type="ECO:0000256" key="9">
    <source>
        <dbReference type="ARBA" id="ARBA00023054"/>
    </source>
</evidence>
<feature type="coiled-coil region" evidence="14">
    <location>
        <begin position="3594"/>
        <end position="3628"/>
    </location>
</feature>
<dbReference type="InterPro" id="IPR041658">
    <property type="entry name" value="AAA_lid_11"/>
</dbReference>
<evidence type="ECO:0000256" key="8">
    <source>
        <dbReference type="ARBA" id="ARBA00023017"/>
    </source>
</evidence>
<name>A0A9P0HA12_NEZVI</name>
<dbReference type="GO" id="GO:0005874">
    <property type="term" value="C:microtubule"/>
    <property type="evidence" value="ECO:0007669"/>
    <property type="project" value="UniProtKB-KW"/>
</dbReference>
<dbReference type="FunFam" id="3.40.50.300:FF:000049">
    <property type="entry name" value="Dynein, axonemal, heavy chain 5"/>
    <property type="match status" value="1"/>
</dbReference>
<sequence>MDDEEEEEITESDPRIMFIYQYLSKTLRFKVDKWMKMMSFEDYKALINRFVNDETMEKLIITMTGGGVLTPLAEFPSTTKNKSVYYIRMEAVALTAENMRDVLLIGDMSPKPLEEFQVYLENIWIPILQSGKAVESWGQSIIEEVKKKAIDMRDEVFRIRGIIDGLTLLPMPEGIERILDKDGNVISDYDFHGDFKLRNNIELVVHKWGEQVNKVYQDTARLFFDKEKEPIPTLDLAFWSGRLKNFENLYSQLKEPKVRKMASILEEENSPYYDIFKSVFRSVVLALEEARSIDRYLSTLKKHFDALDATSLFEAQELFIPLIYNICLIWINCPHFNQTDQMITLMKEICNYIILQSEKCLDPSGMFAGEVEETLPKLKQVIDNMKYFKKIFIQYQEDIPGMYLEGEEPKPWSFHHDVIFQDRYDDYICRLEYIENIFVTCVDYLRLEKVEIGGWSGGMLSGRLATLFEEFNNLYGSWLNVQYSPTDLGNDGFLIDYENWKKRIYDFDARLASIITSAFDECTNFEQIFKFIHLFGPLLERELVVKELDSKYERIVNMYDAELDDIKKIYDDQMNKLALKGHMEVPNYWPPIAGGLCWLRDLRKRLEYPLEWLTTITHRCTKTEKCKYSFEKASQMGRILDELQYDLYDKWCSKIGDVIEEKLEQCLLKFDQDCLLVLNFDPKLRSVLREVRYLRMLEVPSIPPKAEQVFERMEEFYEWRVKLMNIVEWYNKMMKESRPQEINILSDEINAINNEVETAMDTVNWKTDESAGFIDSFHLTVEGLTQRAKQARENLDRIEWLMNQFNFLPIYRRIDEDDTNLLDYITLCSVDARYQCIIAAGYEIFDLLNLNFRLLHNLPIETFENEIYEEEIEEEGVEEEEVEAAQEPSTHPPEEEIEPRKSKIDQKLLASIFQEAPEDLMEEGEEGELEEEELGLLPSMVDEFEFLDEEEKERRRKKLEEEEERRKKEQEEEAEKKKKEEEAIERRRLRAEKEEKRKKYLEDLLRPATPSTEESMQFERPALRARHLSELWKVTRFPIRPPGEIEYPEELEEEFSNLEEQTVEIGKPVFVKEKAPPQAVAVKPKGPKEKKKKGGKGKKGKKKKDGIQSLKTDGFQSLQYQVVVEGPPTEDPEMLEEEDLFDEDMEEEYWRPPTASMLLFEEFKNNPEKLEKWDDYLDLVDQIVQEGLLHAVGGGVAYLSDEMDERKKRPPLFLLRMTIENDMIQFIPSMVGDESDPDSLVGIMWLILEDINCQALLVPRISYAARDRTYLDDIILNEDIVELEKDIKDKVAQSVVKAGQFVDFYRKYAYLWLDDRKEQLKQFLKYGRILQLEELELQGKVDDEDKPYLQEKAPTLAEFKAKIDIYEELEKELETIPDYDFIDTWLKCDLTSFKERVLTENKEWDTLFKDHLYNLVVDRLVELDEFINRASEGMSIPLVKGDYEGLVTVMGYLFNIRDRTAKTDEMFEEISNIMNLLKPYGLDFSENTYTLLKELPARWADLKIQATLVKTQAGPLMQEESNTIRKRLSFFDIRQNLFMEKFKNKDFFRWDCKEPYEEINKCDQEICDLEKMQKNLCDQAALFEVPVAEITIVAHLRKQLYLVKVNWDYIIMVLSMINTWENTKWKTIDSESMDLELKKFAKEIRTLDRDMRNWDIYLELESAIKNLLTALRAITELQNPAIKERHWHELMVATEVKFVIDDETTLKDLLELNLYKYEEEVKTIVDKSVKEQAMEKTLRELEETWSNVEFEWEPHERTGIPVLRVTDTLIEQLESDQVNLQNMLSSKFVEHFFEEVSSWQKKLSMADQVINTWNEVQRTWSYLEAIFIGSDDIRRQLPEDTKRFDNTDRTFKGMLHDLAQYPKVIEGANRPNLLENLNAIQMDLTKCEKAMSQYLETKRMAYPRFYFLSVAVLLDILANSNFPERVCKNLSKLYDSIDKLHFKAEGGQKTKLAIAMEEKNGERVNFSKNCDCNGQVERWLNNVTDSMRMTGRDIMSVAIKTYDEKPREEWMFDYPAQYALLGTQIWWVTEVTIAFAQLGEGYENAMKDYQKKQINQLNVLINLLLGELSEHDREEIMTICTQDVHSRDIVTKLIVMKVESGLAFQWQSQLRHRWDLKVNDCLINICDAMFRYDYEYLGNERRLVITPLTDRCYITLTQSLHLVMGGAPAGPAGTGKTETTKDLGRALGMRVYVFNCSEQMDYQSLGNNYKGLSQTGAWGCFDEFNRISVEVLSVVAVQVKTVLDAIKSKKTTFNFMGDIIKLVPTVGMFITMNPGYAGRAELPENLKALFRPCAMVVPDFELISEINLIAQGFQEARPLAKKFLTLYSLCKELLSKQDHYDWGLRAIKSVLVVAGSLKRADPFRPEDQVLMRALRDFNIPKIVTDDRSIFMGLIGDLFPSLDVPRKRDLEFEKECKQGAIDMKLQPEDNFVLKMVQLQELFDVRHSVFIIGDSGTGKSMVWKTLHRTYANMKMKPHYNDLEPKAVTNDELFGVINPQTREWKDGLFSVLIRDQANMAGNGPKWMVMDGDIDPMWIESLNTVMDDNKVLTLASNERIALTKYMRLLFEISNLKTATPATVSRAGILFINPIEVGWTPCAASWVDTRSDESERTMLQYLIDKYIPSTYDATKTRFKKITPIPSIAHIHMLCSLLECLLIPANVSSDSPREWYETYFVFATVWAFGSAMFQDQLLDWRNEFTKWWVNEFKTIKFPPDVYKGTAQVFSYFVDQETKKFRPWSDLVQKFELDYDIPLQSTLVNTSETTRIRYFLDMLIEKRKAIMLIAPAGAGKSVVIYEKLNSLTEDYAVTNIPFNFYTTSEILQKILEKPLEKKAGRNYGPQGNKVMIYFIDDLNMPEVDLYGTVQPHTLIRQFMDYHHWYDRQKLSLKDIHNVMFMSCMNPTAGSFTINSRLQRHFMTFALSFPEEAALTHIYTSILTQHIGSTLNKFSLTVLKAVDMIVKLALLFHTKIAATFLPTAIKFHYIFNLRDLSNVFQSVILTNAECISNPGAFVRLWMHETLRVYHDKLVDHHDQDTFCKVLLEIVKKNVQDVGEHEYIVEPLIFTHFVDGLGDPKYLQMPSWSKLNKTLVDAMGQYNELVATMNLVLFEDAMAHVCRINRVMEMPRGNALLVGIGGSGKQSLSRLSAFISGLEAFQVQLKKGYTIADLKGDIAGLYLKSGLKNMGIMFLMTDSQVAEERFLVQINDMLASGEIPELFADDEIENIIQAIAPETKGAGLVDTRENCWKFFIDRVRRNLKVILCFSPVGSTLRVRARKFPALVNCTTIDWFMEWPKEALESVSSRFLAEVEVLSKKLVKPLSYLMAFMHTTVNDKSQQYLLNERRYNYTTPKSFLELINLYSKLLTGKNREINDKIGRLQNGLQKLVSCSEQVAVLKKQLAVQDKVVQQKNAAATLLIDEVAVEKDKVQKEQAIATEEARRVRIIEEDVTIKQKVCEEDLAKAEPALAAAKEALNTLNKTNLTEMKSFGTPPEAVARVASAVMVLLAKKGKIPKDRSWKAAKAIMGSADSFLNTLINYNKENIHPEIVKAIQPYIIDPQFTPENVITKSSAAAGLCSWVINIMKFHSVWCVVLPKRKALAAANAELASARQRLQAVKERIVMLEEQFGKLMKKYNTAMSEKRKCEMEVQKTAEGIDLANRLVNGLASENTRWRHSVSSLRVQLGTLPGDIILVTAFISYVGSFTRSYREDMVNNFWIPQLPKYSPAIPMTKDLDPMRMLTDDAQIAEWNNQGLPNDRMSSENATILINSERWPLMIDPQLQGIKWIKARYKEALRVIRLGQDRYLDKVERAVWEGATLLIEYISENIDPVLDNLLGRALIRKGRVVKIGDREIDFHPSFRLILHTKLANPHYRPEIQAQTTLINFTVTQDGLEDQLLAEVVNAERPDLESQKSELTMQQNMFKITLKQLEDDLLQRLSSAGPDILEDRALVLNLESTKKTAEEIQEKVEEAKITSKNIDNAREIYRPVATRASIIYFIMNDLNKINPLYQFSLKAFSIVFNRAIKQSVPSPVIQTRVENLIDSISFSTFMYTSRGLFECDKLTFMAQLTIQIMLRSNEITRSELDFLLRFPYIPNEKSPVDFLTDVLWGGILALSKMEVFENLDRDIDTAKKRWKKFCEGENPERDKLPQDWKNKTVFQRLCIMRSLRPDRMTYATRCFIEEVLGPKFTHARTVEFEKSFEEMTPTMPCFFILSPGVDPTRDVERVGKRLGFTTDRKNFHNVSLGQGQESVAESAMENGSRYGHWVILQNIHLVTRWLPTLDKKMEAAQMNPHRNFKLFLSSEPAADPSLHRIPQGVLESSIKITNEPPTGMMANLHKALDNFNQSTLEMCSKEAEFKAILFSLCYFHAVVAERRKFGPQGWNRSYPFNVGDLTISVQVLYNYLENNAKIPWEDLRYLFGEIMYGGHITDDWDRRLCRTYLEEYMCPELVEAELYYAPQFPAPPNSDYAGYHMYIDAMLPQESPVLYGLHPNAEIGFLTTQSENLFQMILELQPRETGAAASGGQTREEKVSTLLSDILDRVPEPFNITDMMARVEDRSPYTIVAFQECERMNILMKEIKRSLDELRLGLKGELTFSGEMETLEFNLFMDKVPTPWANRAYPSLLGLSAWFSDLTNRLKDLEIWVGDFQLPTTVWLGGFFNPQSFLTAIMQSTARKNEWPLDKMCLQCDVTRKIKEEMTAAPREGAYISNLYCEGARWDITLGVLTDAIIKDLFPSMPVIHVKAVTQDKQDTKNIYECPVYKTRQRGPTFVWTFNLKTKAKPAKWTVAGVALLLST</sequence>
<evidence type="ECO:0000256" key="10">
    <source>
        <dbReference type="ARBA" id="ARBA00023069"/>
    </source>
</evidence>
<dbReference type="Gene3D" id="3.10.490.20">
    <property type="match status" value="1"/>
</dbReference>
<evidence type="ECO:0000259" key="24">
    <source>
        <dbReference type="Pfam" id="PF17857"/>
    </source>
</evidence>
<dbReference type="Pfam" id="PF12780">
    <property type="entry name" value="AAA_8"/>
    <property type="match status" value="1"/>
</dbReference>
<organism evidence="27 28">
    <name type="scientific">Nezara viridula</name>
    <name type="common">Southern green stink bug</name>
    <name type="synonym">Cimex viridulus</name>
    <dbReference type="NCBI Taxonomy" id="85310"/>
    <lineage>
        <taxon>Eukaryota</taxon>
        <taxon>Metazoa</taxon>
        <taxon>Ecdysozoa</taxon>
        <taxon>Arthropoda</taxon>
        <taxon>Hexapoda</taxon>
        <taxon>Insecta</taxon>
        <taxon>Pterygota</taxon>
        <taxon>Neoptera</taxon>
        <taxon>Paraneoptera</taxon>
        <taxon>Hemiptera</taxon>
        <taxon>Heteroptera</taxon>
        <taxon>Panheteroptera</taxon>
        <taxon>Pentatomomorpha</taxon>
        <taxon>Pentatomoidea</taxon>
        <taxon>Pentatomidae</taxon>
        <taxon>Pentatominae</taxon>
        <taxon>Nezara</taxon>
    </lineage>
</organism>
<dbReference type="Gene3D" id="1.10.8.710">
    <property type="match status" value="1"/>
</dbReference>
<feature type="domain" description="Dynein heavy chain AAA module D4" evidence="21">
    <location>
        <begin position="3100"/>
        <end position="3359"/>
    </location>
</feature>
<evidence type="ECO:0000256" key="5">
    <source>
        <dbReference type="ARBA" id="ARBA00022737"/>
    </source>
</evidence>
<dbReference type="InterPro" id="IPR027417">
    <property type="entry name" value="P-loop_NTPase"/>
</dbReference>
<dbReference type="GO" id="GO:0005524">
    <property type="term" value="F:ATP binding"/>
    <property type="evidence" value="ECO:0007669"/>
    <property type="project" value="UniProtKB-KW"/>
</dbReference>
<dbReference type="GO" id="GO:0051959">
    <property type="term" value="F:dynein light intermediate chain binding"/>
    <property type="evidence" value="ECO:0007669"/>
    <property type="project" value="InterPro"/>
</dbReference>
<dbReference type="Gene3D" id="1.10.472.130">
    <property type="match status" value="1"/>
</dbReference>
<dbReference type="FunFam" id="1.10.287.2620:FF:000001">
    <property type="entry name" value="Cytoplasmic dynein heavy chain 1"/>
    <property type="match status" value="1"/>
</dbReference>
<dbReference type="FunFam" id="1.20.140.100:FF:000001">
    <property type="entry name" value="dynein heavy chain 17, axonemal"/>
    <property type="match status" value="1"/>
</dbReference>
<keyword evidence="13" id="KW-0966">Cell projection</keyword>
<dbReference type="PANTHER" id="PTHR45703:SF8">
    <property type="entry name" value="DYNEINS HEAVY CHAIN"/>
    <property type="match status" value="1"/>
</dbReference>
<dbReference type="Gene3D" id="1.20.140.100">
    <property type="entry name" value="Dynein heavy chain, N-terminal domain 2"/>
    <property type="match status" value="1"/>
</dbReference>
<evidence type="ECO:0000259" key="17">
    <source>
        <dbReference type="Pfam" id="PF08385"/>
    </source>
</evidence>
<feature type="domain" description="Dynein heavy chain AAA 5 extension" evidence="23">
    <location>
        <begin position="2614"/>
        <end position="2739"/>
    </location>
</feature>
<dbReference type="Pfam" id="PF08393">
    <property type="entry name" value="DHC_N2"/>
    <property type="match status" value="1"/>
</dbReference>
<feature type="domain" description="Dynein heavy chain linker" evidence="18">
    <location>
        <begin position="1595"/>
        <end position="1996"/>
    </location>
</feature>
<evidence type="ECO:0000313" key="27">
    <source>
        <dbReference type="EMBL" id="CAH1398072.1"/>
    </source>
</evidence>
<dbReference type="Proteomes" id="UP001152798">
    <property type="component" value="Chromosome 4"/>
</dbReference>
<dbReference type="InterPro" id="IPR043160">
    <property type="entry name" value="Dynein_C_barrel"/>
</dbReference>
<dbReference type="InterPro" id="IPR035706">
    <property type="entry name" value="AAA_9"/>
</dbReference>
<keyword evidence="6" id="KW-0547">Nucleotide-binding</keyword>
<feature type="domain" description="Dynein heavy chain coiled coil stalk" evidence="20">
    <location>
        <begin position="3373"/>
        <end position="3714"/>
    </location>
</feature>
<gene>
    <name evidence="27" type="ORF">NEZAVI_LOCUS7794</name>
</gene>
<feature type="coiled-coil region" evidence="14">
    <location>
        <begin position="3946"/>
        <end position="3976"/>
    </location>
</feature>
<dbReference type="FunFam" id="1.10.8.720:FF:000002">
    <property type="entry name" value="Dynein heavy chain 9, axonemal"/>
    <property type="match status" value="1"/>
</dbReference>
<keyword evidence="5" id="KW-0677">Repeat</keyword>
<dbReference type="GO" id="GO:0005930">
    <property type="term" value="C:axoneme"/>
    <property type="evidence" value="ECO:0007669"/>
    <property type="project" value="UniProtKB-SubCell"/>
</dbReference>
<dbReference type="InterPro" id="IPR025662">
    <property type="entry name" value="Sigma_54_int_dom_ATP-bd_1"/>
</dbReference>
<feature type="domain" description="Dynein heavy chain ATP-binding dynein motor region" evidence="22">
    <location>
        <begin position="3742"/>
        <end position="3959"/>
    </location>
</feature>
<dbReference type="InterPro" id="IPR024743">
    <property type="entry name" value="Dynein_HC_stalk"/>
</dbReference>
<dbReference type="PANTHER" id="PTHR45703">
    <property type="entry name" value="DYNEIN HEAVY CHAIN"/>
    <property type="match status" value="1"/>
</dbReference>
<feature type="compositionally biased region" description="Basic and acidic residues" evidence="15">
    <location>
        <begin position="958"/>
        <end position="989"/>
    </location>
</feature>
<dbReference type="Gene3D" id="6.10.140.1060">
    <property type="match status" value="1"/>
</dbReference>
<evidence type="ECO:0000256" key="13">
    <source>
        <dbReference type="ARBA" id="ARBA00023273"/>
    </source>
</evidence>
<keyword evidence="12" id="KW-0206">Cytoskeleton</keyword>
<dbReference type="InterPro" id="IPR013594">
    <property type="entry name" value="Dynein_heavy_tail"/>
</dbReference>
<feature type="region of interest" description="Disordered" evidence="15">
    <location>
        <begin position="874"/>
        <end position="901"/>
    </location>
</feature>
<keyword evidence="8" id="KW-0243">Dynein</keyword>
<dbReference type="FunFam" id="3.40.50.300:FF:002141">
    <property type="entry name" value="Dynein heavy chain"/>
    <property type="match status" value="1"/>
</dbReference>
<dbReference type="Pfam" id="PF17857">
    <property type="entry name" value="AAA_lid_1"/>
    <property type="match status" value="1"/>
</dbReference>
<feature type="domain" description="Dynein heavy chain region D6 P-loop" evidence="16">
    <location>
        <begin position="4200"/>
        <end position="4320"/>
    </location>
</feature>
<dbReference type="InterPro" id="IPR026983">
    <property type="entry name" value="DHC"/>
</dbReference>
<dbReference type="GO" id="GO:0097729">
    <property type="term" value="C:9+2 motile cilium"/>
    <property type="evidence" value="ECO:0007669"/>
    <property type="project" value="UniProtKB-ARBA"/>
</dbReference>
<evidence type="ECO:0000259" key="21">
    <source>
        <dbReference type="Pfam" id="PF12780"/>
    </source>
</evidence>
<feature type="region of interest" description="Disordered" evidence="15">
    <location>
        <begin position="1074"/>
        <end position="1108"/>
    </location>
</feature>
<dbReference type="FunFam" id="3.20.180.20:FF:000001">
    <property type="entry name" value="Dynein axonemal heavy chain 5"/>
    <property type="match status" value="1"/>
</dbReference>
<keyword evidence="9 14" id="KW-0175">Coiled coil</keyword>
<dbReference type="FunFam" id="1.20.920.30:FF:000003">
    <property type="entry name" value="Dynein axonemal heavy chain 17"/>
    <property type="match status" value="1"/>
</dbReference>
<protein>
    <submittedName>
        <fullName evidence="27">Uncharacterized protein</fullName>
    </submittedName>
</protein>
<evidence type="ECO:0000256" key="7">
    <source>
        <dbReference type="ARBA" id="ARBA00022840"/>
    </source>
</evidence>
<dbReference type="FunFam" id="1.10.8.710:FF:000002">
    <property type="entry name" value="dynein heavy chain 17, axonemal"/>
    <property type="match status" value="1"/>
</dbReference>
<dbReference type="GO" id="GO:0030286">
    <property type="term" value="C:dynein complex"/>
    <property type="evidence" value="ECO:0007669"/>
    <property type="project" value="UniProtKB-KW"/>
</dbReference>
<dbReference type="OrthoDB" id="447173at2759"/>
<dbReference type="InterPro" id="IPR042228">
    <property type="entry name" value="Dynein_linker_3"/>
</dbReference>
<dbReference type="FunFam" id="1.20.1270.280:FF:000003">
    <property type="entry name" value="Dynein axonemal heavy chain 17"/>
    <property type="match status" value="1"/>
</dbReference>
<evidence type="ECO:0000259" key="20">
    <source>
        <dbReference type="Pfam" id="PF12777"/>
    </source>
</evidence>
<dbReference type="EMBL" id="OV725080">
    <property type="protein sequence ID" value="CAH1398072.1"/>
    <property type="molecule type" value="Genomic_DNA"/>
</dbReference>
<keyword evidence="28" id="KW-1185">Reference proteome</keyword>
<dbReference type="Pfam" id="PF03028">
    <property type="entry name" value="Dynein_heavy"/>
    <property type="match status" value="1"/>
</dbReference>
<evidence type="ECO:0000259" key="19">
    <source>
        <dbReference type="Pfam" id="PF12774"/>
    </source>
</evidence>
<proteinExistence type="inferred from homology"/>
<feature type="region of interest" description="Disordered" evidence="15">
    <location>
        <begin position="952"/>
        <end position="989"/>
    </location>
</feature>
<evidence type="ECO:0000313" key="28">
    <source>
        <dbReference type="Proteomes" id="UP001152798"/>
    </source>
</evidence>
<dbReference type="Pfam" id="PF12781">
    <property type="entry name" value="AAA_9"/>
    <property type="match status" value="1"/>
</dbReference>
<evidence type="ECO:0000259" key="16">
    <source>
        <dbReference type="Pfam" id="PF03028"/>
    </source>
</evidence>
<dbReference type="Gene3D" id="1.20.58.1120">
    <property type="match status" value="1"/>
</dbReference>
<keyword evidence="3" id="KW-0963">Cytoplasm</keyword>
<dbReference type="Pfam" id="PF17852">
    <property type="entry name" value="Dynein_AAA_lid"/>
    <property type="match status" value="1"/>
</dbReference>
<dbReference type="FunFam" id="3.40.50.300:FF:000411">
    <property type="entry name" value="dynein heavy chain 17, axonemal"/>
    <property type="match status" value="1"/>
</dbReference>
<evidence type="ECO:0000256" key="4">
    <source>
        <dbReference type="ARBA" id="ARBA00022701"/>
    </source>
</evidence>
<dbReference type="InterPro" id="IPR043157">
    <property type="entry name" value="Dynein_AAA1S"/>
</dbReference>
<dbReference type="Gene3D" id="1.10.287.2620">
    <property type="match status" value="1"/>
</dbReference>
<feature type="compositionally biased region" description="Basic residues" evidence="15">
    <location>
        <begin position="1088"/>
        <end position="1104"/>
    </location>
</feature>
<accession>A0A9P0HA12</accession>
<keyword evidence="10" id="KW-0969">Cilium</keyword>
<dbReference type="Gene3D" id="1.10.8.720">
    <property type="entry name" value="Region D6 of dynein motor"/>
    <property type="match status" value="1"/>
</dbReference>
<dbReference type="GO" id="GO:0008569">
    <property type="term" value="F:minus-end-directed microtubule motor activity"/>
    <property type="evidence" value="ECO:0007669"/>
    <property type="project" value="InterPro"/>
</dbReference>
<dbReference type="GO" id="GO:0007018">
    <property type="term" value="P:microtubule-based movement"/>
    <property type="evidence" value="ECO:0007669"/>
    <property type="project" value="InterPro"/>
</dbReference>
<dbReference type="InterPro" id="IPR035699">
    <property type="entry name" value="AAA_6"/>
</dbReference>
<dbReference type="InterPro" id="IPR042222">
    <property type="entry name" value="Dynein_2_N"/>
</dbReference>
<dbReference type="FunFam" id="1.20.58.1120:FF:000001">
    <property type="entry name" value="dynein heavy chain 2, axonemal"/>
    <property type="match status" value="1"/>
</dbReference>
<dbReference type="Gene3D" id="1.20.1270.280">
    <property type="match status" value="1"/>
</dbReference>
<dbReference type="InterPro" id="IPR041589">
    <property type="entry name" value="DNAH3_AAA_lid_1"/>
</dbReference>
<dbReference type="InterPro" id="IPR042219">
    <property type="entry name" value="AAA_lid_11_sf"/>
</dbReference>
<dbReference type="InterPro" id="IPR024317">
    <property type="entry name" value="Dynein_heavy_chain_D4_dom"/>
</dbReference>
<feature type="region of interest" description="Disordered" evidence="15">
    <location>
        <begin position="999"/>
        <end position="1018"/>
    </location>
</feature>
<dbReference type="FunFam" id="3.40.50.300:FF:000945">
    <property type="entry name" value="Dynein axonemal heavy chain 9"/>
    <property type="match status" value="1"/>
</dbReference>
<reference evidence="27" key="1">
    <citation type="submission" date="2022-01" db="EMBL/GenBank/DDBJ databases">
        <authorList>
            <person name="King R."/>
        </authorList>
    </citation>
    <scope>NUCLEOTIDE SEQUENCE</scope>
</reference>
<keyword evidence="11" id="KW-0505">Motor protein</keyword>
<comment type="similarity">
    <text evidence="2">Belongs to the dynein heavy chain family.</text>
</comment>
<dbReference type="InterPro" id="IPR004273">
    <property type="entry name" value="Dynein_heavy_D6_P-loop"/>
</dbReference>
<dbReference type="Gene3D" id="1.20.920.20">
    <property type="match status" value="1"/>
</dbReference>
<dbReference type="SUPFAM" id="SSF52540">
    <property type="entry name" value="P-loop containing nucleoside triphosphate hydrolases"/>
    <property type="match status" value="4"/>
</dbReference>
<evidence type="ECO:0000256" key="15">
    <source>
        <dbReference type="SAM" id="MobiDB-lite"/>
    </source>
</evidence>